<dbReference type="InterPro" id="IPR008920">
    <property type="entry name" value="TF_FadR/GntR_C"/>
</dbReference>
<reference evidence="6" key="1">
    <citation type="submission" date="2019-09" db="EMBL/GenBank/DDBJ databases">
        <title>Antimicrobial potential of Antarctic Bacteria.</title>
        <authorList>
            <person name="Benaud N."/>
            <person name="Edwards R.J."/>
            <person name="Ferrari B.C."/>
        </authorList>
    </citation>
    <scope>NUCLEOTIDE SEQUENCE [LARGE SCALE GENOMIC DNA]</scope>
    <source>
        <strain evidence="6">INR9</strain>
    </source>
</reference>
<dbReference type="Pfam" id="PF00392">
    <property type="entry name" value="GntR"/>
    <property type="match status" value="1"/>
</dbReference>
<dbReference type="InterPro" id="IPR000524">
    <property type="entry name" value="Tscrpt_reg_HTH_GntR"/>
</dbReference>
<evidence type="ECO:0000256" key="3">
    <source>
        <dbReference type="ARBA" id="ARBA00023163"/>
    </source>
</evidence>
<evidence type="ECO:0000313" key="6">
    <source>
        <dbReference type="Proteomes" id="UP000515511"/>
    </source>
</evidence>
<dbReference type="EMBL" id="CP043641">
    <property type="protein sequence ID" value="QNE35523.1"/>
    <property type="molecule type" value="Genomic_DNA"/>
</dbReference>
<dbReference type="AlphaFoldDB" id="A0A7G6YAK8"/>
<dbReference type="SMART" id="SM00895">
    <property type="entry name" value="FCD"/>
    <property type="match status" value="1"/>
</dbReference>
<sequence>MSAAAASAPSPDGGRAYRRVLDQLGRSIIAGDLPAGRVVNVEWAMERTGASRSVVREATRVLVSLGLLVARQRVGLTVTASDAWDALDGDVVRWRLDSADHDAQIAELLDLRLAVEPAAARAAATRRTLEQAAALAAAARELADAAARRDAAAFFEADASFHSQVIAASGNRMFVRLQAVLREALRERTPHAPVRWRDAPADARLHAEVAAAIQGREAEVAEEVMGRIVRGD</sequence>
<dbReference type="Gene3D" id="1.10.10.10">
    <property type="entry name" value="Winged helix-like DNA-binding domain superfamily/Winged helix DNA-binding domain"/>
    <property type="match status" value="1"/>
</dbReference>
<dbReference type="PANTHER" id="PTHR43537:SF44">
    <property type="entry name" value="GNTR FAMILY REGULATORY PROTEIN"/>
    <property type="match status" value="1"/>
</dbReference>
<proteinExistence type="predicted"/>
<keyword evidence="1" id="KW-0805">Transcription regulation</keyword>
<dbReference type="SUPFAM" id="SSF48008">
    <property type="entry name" value="GntR ligand-binding domain-like"/>
    <property type="match status" value="1"/>
</dbReference>
<organism evidence="5 6">
    <name type="scientific">Leifsonia shinshuensis</name>
    <dbReference type="NCBI Taxonomy" id="150026"/>
    <lineage>
        <taxon>Bacteria</taxon>
        <taxon>Bacillati</taxon>
        <taxon>Actinomycetota</taxon>
        <taxon>Actinomycetes</taxon>
        <taxon>Micrococcales</taxon>
        <taxon>Microbacteriaceae</taxon>
        <taxon>Leifsonia</taxon>
    </lineage>
</organism>
<gene>
    <name evidence="5" type="ORF">F1C12_10540</name>
</gene>
<dbReference type="Gene3D" id="1.20.120.530">
    <property type="entry name" value="GntR ligand-binding domain-like"/>
    <property type="match status" value="1"/>
</dbReference>
<dbReference type="GO" id="GO:0003677">
    <property type="term" value="F:DNA binding"/>
    <property type="evidence" value="ECO:0007669"/>
    <property type="project" value="UniProtKB-KW"/>
</dbReference>
<evidence type="ECO:0000256" key="2">
    <source>
        <dbReference type="ARBA" id="ARBA00023125"/>
    </source>
</evidence>
<dbReference type="InterPro" id="IPR036388">
    <property type="entry name" value="WH-like_DNA-bd_sf"/>
</dbReference>
<keyword evidence="2" id="KW-0238">DNA-binding</keyword>
<name>A0A7G6YAK8_9MICO</name>
<dbReference type="GO" id="GO:0003700">
    <property type="term" value="F:DNA-binding transcription factor activity"/>
    <property type="evidence" value="ECO:0007669"/>
    <property type="project" value="InterPro"/>
</dbReference>
<dbReference type="Pfam" id="PF07729">
    <property type="entry name" value="FCD"/>
    <property type="match status" value="1"/>
</dbReference>
<dbReference type="KEGG" id="lse:F1C12_10540"/>
<feature type="domain" description="HTH gntR-type" evidence="4">
    <location>
        <begin position="14"/>
        <end position="81"/>
    </location>
</feature>
<evidence type="ECO:0000256" key="1">
    <source>
        <dbReference type="ARBA" id="ARBA00023015"/>
    </source>
</evidence>
<accession>A0A7G6YAK8</accession>
<dbReference type="InterPro" id="IPR036390">
    <property type="entry name" value="WH_DNA-bd_sf"/>
</dbReference>
<protein>
    <submittedName>
        <fullName evidence="5">FadR family transcriptional regulator</fullName>
    </submittedName>
</protein>
<evidence type="ECO:0000259" key="4">
    <source>
        <dbReference type="PROSITE" id="PS50949"/>
    </source>
</evidence>
<dbReference type="InterPro" id="IPR011711">
    <property type="entry name" value="GntR_C"/>
</dbReference>
<dbReference type="RefSeq" id="WP_185278684.1">
    <property type="nucleotide sequence ID" value="NZ_CP043641.1"/>
</dbReference>
<dbReference type="PANTHER" id="PTHR43537">
    <property type="entry name" value="TRANSCRIPTIONAL REGULATOR, GNTR FAMILY"/>
    <property type="match status" value="1"/>
</dbReference>
<dbReference type="SUPFAM" id="SSF46785">
    <property type="entry name" value="Winged helix' DNA-binding domain"/>
    <property type="match status" value="1"/>
</dbReference>
<dbReference type="PROSITE" id="PS50949">
    <property type="entry name" value="HTH_GNTR"/>
    <property type="match status" value="1"/>
</dbReference>
<dbReference type="Proteomes" id="UP000515511">
    <property type="component" value="Chromosome"/>
</dbReference>
<evidence type="ECO:0000313" key="5">
    <source>
        <dbReference type="EMBL" id="QNE35523.1"/>
    </source>
</evidence>
<keyword evidence="3" id="KW-0804">Transcription</keyword>